<dbReference type="AlphaFoldDB" id="A0A0C3CVW2"/>
<feature type="region of interest" description="Disordered" evidence="1">
    <location>
        <begin position="109"/>
        <end position="129"/>
    </location>
</feature>
<evidence type="ECO:0000256" key="1">
    <source>
        <dbReference type="SAM" id="MobiDB-lite"/>
    </source>
</evidence>
<sequence>MPGNSHNGSVFTEMVTNNTCTRIPTVTHFDAPWRGRAFAHIWMGTVTNHKDISGSLSAATSLQSSAPHRRDNLRAGDLPYRSLADDHIFKSLQRELLASRSANLAAEVSSERRHSRIKTTPGSYSPKTLLDAIHPRAGREDFPSHKRGPIFQDGGLLSIWC</sequence>
<reference evidence="3" key="2">
    <citation type="submission" date="2015-01" db="EMBL/GenBank/DDBJ databases">
        <title>Evolutionary Origins and Diversification of the Mycorrhizal Mutualists.</title>
        <authorList>
            <consortium name="DOE Joint Genome Institute"/>
            <consortium name="Mycorrhizal Genomics Consortium"/>
            <person name="Kohler A."/>
            <person name="Kuo A."/>
            <person name="Nagy L.G."/>
            <person name="Floudas D."/>
            <person name="Copeland A."/>
            <person name="Barry K.W."/>
            <person name="Cichocki N."/>
            <person name="Veneault-Fourrey C."/>
            <person name="LaButti K."/>
            <person name="Lindquist E.A."/>
            <person name="Lipzen A."/>
            <person name="Lundell T."/>
            <person name="Morin E."/>
            <person name="Murat C."/>
            <person name="Riley R."/>
            <person name="Ohm R."/>
            <person name="Sun H."/>
            <person name="Tunlid A."/>
            <person name="Henrissat B."/>
            <person name="Grigoriev I.V."/>
            <person name="Hibbett D.S."/>
            <person name="Martin F."/>
        </authorList>
    </citation>
    <scope>NUCLEOTIDE SEQUENCE [LARGE SCALE GENOMIC DNA]</scope>
    <source>
        <strain evidence="3">h7</strain>
    </source>
</reference>
<keyword evidence="3" id="KW-1185">Reference proteome</keyword>
<reference evidence="2 3" key="1">
    <citation type="submission" date="2014-04" db="EMBL/GenBank/DDBJ databases">
        <authorList>
            <consortium name="DOE Joint Genome Institute"/>
            <person name="Kuo A."/>
            <person name="Gay G."/>
            <person name="Dore J."/>
            <person name="Kohler A."/>
            <person name="Nagy L.G."/>
            <person name="Floudas D."/>
            <person name="Copeland A."/>
            <person name="Barry K.W."/>
            <person name="Cichocki N."/>
            <person name="Veneault-Fourrey C."/>
            <person name="LaButti K."/>
            <person name="Lindquist E.A."/>
            <person name="Lipzen A."/>
            <person name="Lundell T."/>
            <person name="Morin E."/>
            <person name="Murat C."/>
            <person name="Sun H."/>
            <person name="Tunlid A."/>
            <person name="Henrissat B."/>
            <person name="Grigoriev I.V."/>
            <person name="Hibbett D.S."/>
            <person name="Martin F."/>
            <person name="Nordberg H.P."/>
            <person name="Cantor M.N."/>
            <person name="Hua S.X."/>
        </authorList>
    </citation>
    <scope>NUCLEOTIDE SEQUENCE [LARGE SCALE GENOMIC DNA]</scope>
    <source>
        <strain evidence="3">h7</strain>
    </source>
</reference>
<name>A0A0C3CVW2_HEBCY</name>
<organism evidence="2 3">
    <name type="scientific">Hebeloma cylindrosporum</name>
    <dbReference type="NCBI Taxonomy" id="76867"/>
    <lineage>
        <taxon>Eukaryota</taxon>
        <taxon>Fungi</taxon>
        <taxon>Dikarya</taxon>
        <taxon>Basidiomycota</taxon>
        <taxon>Agaricomycotina</taxon>
        <taxon>Agaricomycetes</taxon>
        <taxon>Agaricomycetidae</taxon>
        <taxon>Agaricales</taxon>
        <taxon>Agaricineae</taxon>
        <taxon>Hymenogastraceae</taxon>
        <taxon>Hebeloma</taxon>
    </lineage>
</organism>
<dbReference type="Proteomes" id="UP000053424">
    <property type="component" value="Unassembled WGS sequence"/>
</dbReference>
<proteinExistence type="predicted"/>
<dbReference type="EMBL" id="KN831769">
    <property type="protein sequence ID" value="KIM47996.1"/>
    <property type="molecule type" value="Genomic_DNA"/>
</dbReference>
<evidence type="ECO:0000313" key="2">
    <source>
        <dbReference type="EMBL" id="KIM47996.1"/>
    </source>
</evidence>
<evidence type="ECO:0000313" key="3">
    <source>
        <dbReference type="Proteomes" id="UP000053424"/>
    </source>
</evidence>
<dbReference type="HOGENOM" id="CLU_1643902_0_0_1"/>
<accession>A0A0C3CVW2</accession>
<gene>
    <name evidence="2" type="ORF">M413DRAFT_217635</name>
</gene>
<protein>
    <submittedName>
        <fullName evidence="2">Uncharacterized protein</fullName>
    </submittedName>
</protein>